<comment type="subcellular location">
    <subcellularLocation>
        <location evidence="1">Nucleus</location>
    </subcellularLocation>
</comment>
<proteinExistence type="inferred from homology"/>
<dbReference type="Pfam" id="PF10345">
    <property type="entry name" value="Cohesin_load"/>
    <property type="match status" value="1"/>
</dbReference>
<evidence type="ECO:0000256" key="7">
    <source>
        <dbReference type="ARBA" id="ARBA00023306"/>
    </source>
</evidence>
<dbReference type="EMBL" id="JAVRRA010000114">
    <property type="protein sequence ID" value="KAK5292664.1"/>
    <property type="molecule type" value="Genomic_DNA"/>
</dbReference>
<evidence type="ECO:0000256" key="2">
    <source>
        <dbReference type="ARBA" id="ARBA00008585"/>
    </source>
</evidence>
<keyword evidence="4" id="KW-0498">Mitosis</keyword>
<evidence type="ECO:0008006" key="10">
    <source>
        <dbReference type="Google" id="ProtNLM"/>
    </source>
</evidence>
<keyword evidence="6" id="KW-0539">Nucleus</keyword>
<keyword evidence="9" id="KW-1185">Reference proteome</keyword>
<evidence type="ECO:0000256" key="1">
    <source>
        <dbReference type="ARBA" id="ARBA00004123"/>
    </source>
</evidence>
<evidence type="ECO:0000313" key="8">
    <source>
        <dbReference type="EMBL" id="KAK5292664.1"/>
    </source>
</evidence>
<sequence length="448" mass="49333">MAHVRAMGSDSIELAQRAIASARSYQLDPSMHQLPQITALLDCLDLACSLQQFSPEQAATKLQAMQFVMDRVNKDDRWNADGTFSIPIQTNTPSQLTASTGGIFQRNDDGEALTLCWLRRSELYTLGYFLSGVATMHRVAADVKSEKYLTEGLKCTHDNFRPQENPSTSLSHASARLSSRAVMNWYMRVHLVFVFCNRSDWPAAERALKELQEAIQTTAFDVPEPLRLLITYLRGVLYQAAGDTEAALSVFQSPSLILQAGTPKTSDSRNDLALLATLNTILIVRTGSHLNHKLASKLIAQVEPLCLSHPNKSLASALWLLRATGVSATEVAPTIIEVKQCLQRSLHAAKSVSNNQLVAYTMTLLTDRLFTKIIGEQAEKSARTMRALVGKTASSLWTCVADGMLADTLDGNSKSEEAARFRAEATRLTQELPKPLLEKYMDGQMEGS</sequence>
<name>A0ABR0M8B1_9PEZI</name>
<keyword evidence="7" id="KW-0131">Cell cycle</keyword>
<dbReference type="InterPro" id="IPR019440">
    <property type="entry name" value="MAU2"/>
</dbReference>
<keyword evidence="3" id="KW-0132">Cell division</keyword>
<evidence type="ECO:0000313" key="9">
    <source>
        <dbReference type="Proteomes" id="UP001357485"/>
    </source>
</evidence>
<comment type="caution">
    <text evidence="8">The sequence shown here is derived from an EMBL/GenBank/DDBJ whole genome shotgun (WGS) entry which is preliminary data.</text>
</comment>
<comment type="similarity">
    <text evidence="2">Belongs to the SCC4/mau-2 family.</text>
</comment>
<organism evidence="8 9">
    <name type="scientific">Cryomyces antarcticus</name>
    <dbReference type="NCBI Taxonomy" id="329879"/>
    <lineage>
        <taxon>Eukaryota</taxon>
        <taxon>Fungi</taxon>
        <taxon>Dikarya</taxon>
        <taxon>Ascomycota</taxon>
        <taxon>Pezizomycotina</taxon>
        <taxon>Dothideomycetes</taxon>
        <taxon>Dothideomycetes incertae sedis</taxon>
        <taxon>Cryomyces</taxon>
    </lineage>
</organism>
<evidence type="ECO:0000256" key="6">
    <source>
        <dbReference type="ARBA" id="ARBA00023242"/>
    </source>
</evidence>
<accession>A0ABR0M8B1</accession>
<dbReference type="Proteomes" id="UP001357485">
    <property type="component" value="Unassembled WGS sequence"/>
</dbReference>
<reference evidence="8 9" key="1">
    <citation type="submission" date="2023-08" db="EMBL/GenBank/DDBJ databases">
        <title>Black Yeasts Isolated from many extreme environments.</title>
        <authorList>
            <person name="Coleine C."/>
            <person name="Stajich J.E."/>
            <person name="Selbmann L."/>
        </authorList>
    </citation>
    <scope>NUCLEOTIDE SEQUENCE [LARGE SCALE GENOMIC DNA]</scope>
    <source>
        <strain evidence="8 9">CCFEE 536</strain>
    </source>
</reference>
<keyword evidence="5" id="KW-0159">Chromosome partition</keyword>
<evidence type="ECO:0000256" key="5">
    <source>
        <dbReference type="ARBA" id="ARBA00022829"/>
    </source>
</evidence>
<evidence type="ECO:0000256" key="4">
    <source>
        <dbReference type="ARBA" id="ARBA00022776"/>
    </source>
</evidence>
<gene>
    <name evidence="8" type="ORF">LTR16_001817</name>
</gene>
<dbReference type="PANTHER" id="PTHR21394">
    <property type="entry name" value="MAU2 CHROMATID COHESION FACTOR HOMOLOG"/>
    <property type="match status" value="1"/>
</dbReference>
<evidence type="ECO:0000256" key="3">
    <source>
        <dbReference type="ARBA" id="ARBA00022618"/>
    </source>
</evidence>
<protein>
    <recommendedName>
        <fullName evidence="10">MAU2 chromatid cohesion factor homolog</fullName>
    </recommendedName>
</protein>